<organism evidence="15 16">
    <name type="scientific">Vombatus ursinus</name>
    <name type="common">Common wombat</name>
    <dbReference type="NCBI Taxonomy" id="29139"/>
    <lineage>
        <taxon>Eukaryota</taxon>
        <taxon>Metazoa</taxon>
        <taxon>Chordata</taxon>
        <taxon>Craniata</taxon>
        <taxon>Vertebrata</taxon>
        <taxon>Euteleostomi</taxon>
        <taxon>Mammalia</taxon>
        <taxon>Metatheria</taxon>
        <taxon>Diprotodontia</taxon>
        <taxon>Vombatidae</taxon>
        <taxon>Vombatus</taxon>
    </lineage>
</organism>
<dbReference type="GO" id="GO:0005886">
    <property type="term" value="C:plasma membrane"/>
    <property type="evidence" value="ECO:0007669"/>
    <property type="project" value="UniProtKB-SubCell"/>
</dbReference>
<dbReference type="GeneTree" id="ENSGT01150000286923"/>
<protein>
    <recommendedName>
        <fullName evidence="13">Olfactory receptor</fullName>
    </recommendedName>
</protein>
<dbReference type="FunFam" id="1.20.1070.10:FF:000008">
    <property type="entry name" value="Olfactory receptor"/>
    <property type="match status" value="1"/>
</dbReference>
<keyword evidence="10 12" id="KW-0675">Receptor</keyword>
<keyword evidence="16" id="KW-1185">Reference proteome</keyword>
<sequence length="328" mass="37363">IFFPFPPFYLTGKPLQKHPPMEGWNQTTSAFFLLGLFPPTKIGLLLFLLVILIFLIGCLGNSTMILLIWMDHHLHTPMYFLLSQLSLMDLMYICSTVPKMAINFLSGDNSISLVACGFQSFCFLLIAGSEAFLLASMAIDRYVAICHPLNYPILMNKRICLLLVAGSWFSSSINSICHTMYVFSMPYFIDHFFREIPAMLKLPCVDTSHYERRIYVSAVIFLLIPFSIILPSYGQILHTVLHIRSVEAQKKAFSICSSHLTVVVMYYGPFIFTYMRPKSYHTPGQDSILAILYTILTPMLNPIIYSLRNKDVLCALKKVLGKALMHRK</sequence>
<feature type="transmembrane region" description="Helical" evidence="13">
    <location>
        <begin position="79"/>
        <end position="98"/>
    </location>
</feature>
<evidence type="ECO:0000256" key="12">
    <source>
        <dbReference type="RuleBase" id="RU000688"/>
    </source>
</evidence>
<evidence type="ECO:0000256" key="1">
    <source>
        <dbReference type="ARBA" id="ARBA00004651"/>
    </source>
</evidence>
<keyword evidence="3 13" id="KW-1003">Cell membrane</keyword>
<evidence type="ECO:0000313" key="16">
    <source>
        <dbReference type="Proteomes" id="UP000314987"/>
    </source>
</evidence>
<proteinExistence type="inferred from homology"/>
<dbReference type="OMA" id="NSICHTM"/>
<evidence type="ECO:0000256" key="11">
    <source>
        <dbReference type="ARBA" id="ARBA00023224"/>
    </source>
</evidence>
<evidence type="ECO:0000256" key="9">
    <source>
        <dbReference type="ARBA" id="ARBA00023136"/>
    </source>
</evidence>
<feature type="transmembrane region" description="Helical" evidence="13">
    <location>
        <begin position="159"/>
        <end position="183"/>
    </location>
</feature>
<dbReference type="PANTHER" id="PTHR26453">
    <property type="entry name" value="OLFACTORY RECEPTOR"/>
    <property type="match status" value="1"/>
</dbReference>
<evidence type="ECO:0000259" key="14">
    <source>
        <dbReference type="PROSITE" id="PS50262"/>
    </source>
</evidence>
<dbReference type="CDD" id="cd15421">
    <property type="entry name" value="7tmA_OR2T-like"/>
    <property type="match status" value="1"/>
</dbReference>
<dbReference type="InterPro" id="IPR000725">
    <property type="entry name" value="Olfact_rcpt"/>
</dbReference>
<dbReference type="STRING" id="29139.ENSVURP00010010067"/>
<evidence type="ECO:0000256" key="6">
    <source>
        <dbReference type="ARBA" id="ARBA00022725"/>
    </source>
</evidence>
<dbReference type="GO" id="GO:0004984">
    <property type="term" value="F:olfactory receptor activity"/>
    <property type="evidence" value="ECO:0007669"/>
    <property type="project" value="InterPro"/>
</dbReference>
<dbReference type="PRINTS" id="PR00237">
    <property type="entry name" value="GPCRRHODOPSN"/>
</dbReference>
<feature type="transmembrane region" description="Helical" evidence="13">
    <location>
        <begin position="214"/>
        <end position="233"/>
    </location>
</feature>
<dbReference type="FunFam" id="1.10.1220.70:FF:000001">
    <property type="entry name" value="Olfactory receptor"/>
    <property type="match status" value="1"/>
</dbReference>
<dbReference type="PROSITE" id="PS00237">
    <property type="entry name" value="G_PROTEIN_RECEP_F1_1"/>
    <property type="match status" value="1"/>
</dbReference>
<dbReference type="PRINTS" id="PR00245">
    <property type="entry name" value="OLFACTORYR"/>
</dbReference>
<keyword evidence="11 12" id="KW-0807">Transducer</keyword>
<dbReference type="SUPFAM" id="SSF81321">
    <property type="entry name" value="Family A G protein-coupled receptor-like"/>
    <property type="match status" value="1"/>
</dbReference>
<keyword evidence="6 13" id="KW-0552">Olfaction</keyword>
<keyword evidence="9 13" id="KW-0472">Membrane</keyword>
<feature type="transmembrane region" description="Helical" evidence="13">
    <location>
        <begin position="253"/>
        <end position="275"/>
    </location>
</feature>
<evidence type="ECO:0000256" key="4">
    <source>
        <dbReference type="ARBA" id="ARBA00022606"/>
    </source>
</evidence>
<dbReference type="Pfam" id="PF13853">
    <property type="entry name" value="7tm_4"/>
    <property type="match status" value="1"/>
</dbReference>
<keyword evidence="4 13" id="KW-0716">Sensory transduction</keyword>
<dbReference type="Ensembl" id="ENSVURT00010011408.1">
    <property type="protein sequence ID" value="ENSVURP00010010067.1"/>
    <property type="gene ID" value="ENSVURG00010007774.1"/>
</dbReference>
<evidence type="ECO:0000313" key="15">
    <source>
        <dbReference type="Ensembl" id="ENSVURP00010010067.1"/>
    </source>
</evidence>
<keyword evidence="8 12" id="KW-0297">G-protein coupled receptor</keyword>
<dbReference type="PROSITE" id="PS50262">
    <property type="entry name" value="G_PROTEIN_RECEP_F1_2"/>
    <property type="match status" value="1"/>
</dbReference>
<evidence type="ECO:0000256" key="13">
    <source>
        <dbReference type="RuleBase" id="RU363047"/>
    </source>
</evidence>
<dbReference type="Proteomes" id="UP000314987">
    <property type="component" value="Unassembled WGS sequence"/>
</dbReference>
<evidence type="ECO:0000256" key="3">
    <source>
        <dbReference type="ARBA" id="ARBA00022475"/>
    </source>
</evidence>
<dbReference type="Gene3D" id="1.20.1070.10">
    <property type="entry name" value="Rhodopsin 7-helix transmembrane proteins"/>
    <property type="match status" value="1"/>
</dbReference>
<keyword evidence="5 12" id="KW-0812">Transmembrane</keyword>
<comment type="similarity">
    <text evidence="2 12">Belongs to the G-protein coupled receptor 1 family.</text>
</comment>
<accession>A0A4X2KLM0</accession>
<evidence type="ECO:0000256" key="10">
    <source>
        <dbReference type="ARBA" id="ARBA00023170"/>
    </source>
</evidence>
<feature type="transmembrane region" description="Helical" evidence="13">
    <location>
        <begin position="42"/>
        <end position="67"/>
    </location>
</feature>
<comment type="subcellular location">
    <subcellularLocation>
        <location evidence="1 13">Cell membrane</location>
        <topology evidence="1 13">Multi-pass membrane protein</topology>
    </subcellularLocation>
</comment>
<reference evidence="15" key="2">
    <citation type="submission" date="2025-08" db="UniProtKB">
        <authorList>
            <consortium name="Ensembl"/>
        </authorList>
    </citation>
    <scope>IDENTIFICATION</scope>
</reference>
<evidence type="ECO:0000256" key="2">
    <source>
        <dbReference type="ARBA" id="ARBA00010663"/>
    </source>
</evidence>
<dbReference type="InterPro" id="IPR000276">
    <property type="entry name" value="GPCR_Rhodpsn"/>
</dbReference>
<evidence type="ECO:0000256" key="7">
    <source>
        <dbReference type="ARBA" id="ARBA00022989"/>
    </source>
</evidence>
<feature type="transmembrane region" description="Helical" evidence="13">
    <location>
        <begin position="287"/>
        <end position="307"/>
    </location>
</feature>
<dbReference type="InterPro" id="IPR017452">
    <property type="entry name" value="GPCR_Rhodpsn_7TM"/>
</dbReference>
<reference evidence="16" key="1">
    <citation type="submission" date="2018-12" db="EMBL/GenBank/DDBJ databases">
        <authorList>
            <person name="Yazar S."/>
        </authorList>
    </citation>
    <scope>NUCLEOTIDE SEQUENCE [LARGE SCALE GENOMIC DNA]</scope>
</reference>
<feature type="transmembrane region" description="Helical" evidence="13">
    <location>
        <begin position="118"/>
        <end position="139"/>
    </location>
</feature>
<dbReference type="SMART" id="SM01381">
    <property type="entry name" value="7TM_GPCR_Srsx"/>
    <property type="match status" value="1"/>
</dbReference>
<evidence type="ECO:0000256" key="5">
    <source>
        <dbReference type="ARBA" id="ARBA00022692"/>
    </source>
</evidence>
<feature type="domain" description="G-protein coupled receptors family 1 profile" evidence="14">
    <location>
        <begin position="60"/>
        <end position="305"/>
    </location>
</feature>
<dbReference type="AlphaFoldDB" id="A0A4X2KLM0"/>
<dbReference type="GO" id="GO:0004930">
    <property type="term" value="F:G protein-coupled receptor activity"/>
    <property type="evidence" value="ECO:0007669"/>
    <property type="project" value="UniProtKB-KW"/>
</dbReference>
<reference evidence="15" key="3">
    <citation type="submission" date="2025-09" db="UniProtKB">
        <authorList>
            <consortium name="Ensembl"/>
        </authorList>
    </citation>
    <scope>IDENTIFICATION</scope>
</reference>
<evidence type="ECO:0000256" key="8">
    <source>
        <dbReference type="ARBA" id="ARBA00023040"/>
    </source>
</evidence>
<name>A0A4X2KLM0_VOMUR</name>
<keyword evidence="7 13" id="KW-1133">Transmembrane helix</keyword>